<keyword evidence="2" id="KW-1185">Reference proteome</keyword>
<dbReference type="NCBIfam" id="NF038175">
    <property type="entry name" value="IniB_NTERM"/>
    <property type="match status" value="1"/>
</dbReference>
<evidence type="ECO:0000313" key="1">
    <source>
        <dbReference type="EMBL" id="BBX05134.1"/>
    </source>
</evidence>
<name>A0AAD1MA78_9MYCO</name>
<organism evidence="1 2">
    <name type="scientific">Mycolicibacterium moriokaense</name>
    <dbReference type="NCBI Taxonomy" id="39691"/>
    <lineage>
        <taxon>Bacteria</taxon>
        <taxon>Bacillati</taxon>
        <taxon>Actinomycetota</taxon>
        <taxon>Actinomycetes</taxon>
        <taxon>Mycobacteriales</taxon>
        <taxon>Mycobacteriaceae</taxon>
        <taxon>Mycolicibacterium</taxon>
    </lineage>
</organism>
<dbReference type="AlphaFoldDB" id="A0AAD1MA78"/>
<reference evidence="1 2" key="1">
    <citation type="journal article" date="2019" name="Emerg. Microbes Infect.">
        <title>Comprehensive subspecies identification of 175 nontuberculous mycobacteria species based on 7547 genomic profiles.</title>
        <authorList>
            <person name="Matsumoto Y."/>
            <person name="Kinjo T."/>
            <person name="Motooka D."/>
            <person name="Nabeya D."/>
            <person name="Jung N."/>
            <person name="Uechi K."/>
            <person name="Horii T."/>
            <person name="Iida T."/>
            <person name="Fujita J."/>
            <person name="Nakamura S."/>
        </authorList>
    </citation>
    <scope>NUCLEOTIDE SEQUENCE [LARGE SCALE GENOMIC DNA]</scope>
    <source>
        <strain evidence="1 2">JCM 6375</strain>
    </source>
</reference>
<accession>A0AAD1MA78</accession>
<dbReference type="EMBL" id="AP022560">
    <property type="protein sequence ID" value="BBX05134.1"/>
    <property type="molecule type" value="Genomic_DNA"/>
</dbReference>
<protein>
    <submittedName>
        <fullName evidence="1">Uncharacterized protein</fullName>
    </submittedName>
</protein>
<dbReference type="InterPro" id="IPR049709">
    <property type="entry name" value="IniB-like_N"/>
</dbReference>
<gene>
    <name evidence="1" type="ORF">MMOR_60700</name>
</gene>
<evidence type="ECO:0000313" key="2">
    <source>
        <dbReference type="Proteomes" id="UP000466681"/>
    </source>
</evidence>
<dbReference type="KEGG" id="mmor:MMOR_60700"/>
<proteinExistence type="predicted"/>
<dbReference type="RefSeq" id="WP_083152763.1">
    <property type="nucleotide sequence ID" value="NZ_AP022560.1"/>
</dbReference>
<dbReference type="NCBIfam" id="NF038176">
    <property type="entry name" value="Rv0340_fam"/>
    <property type="match status" value="1"/>
</dbReference>
<sequence length="173" mass="17733">MANELLDFVLSLVRDPDAAARYAENPDQAILDANLTNVTSADVNNLIPVVTESLGAAVPAVGTESVTNVTDNIWASGAATAAFDAFDDQVPVQAVDDGHAAIVDHVDAPDQLLDGLGDSGIPGVVGSDDGGLQFDQPTLDDLPEVDLPTGSDVGATVIEVADMDSDPSGFDIF</sequence>
<dbReference type="Proteomes" id="UP000466681">
    <property type="component" value="Chromosome"/>
</dbReference>